<keyword evidence="2" id="KW-0812">Transmembrane</keyword>
<keyword evidence="2" id="KW-1133">Transmembrane helix</keyword>
<sequence length="102" mass="10538">MTSTDEHGGGKEFRVVGGGKKKDGQDGDGKKMKGCFQVVCVSFDTFDRSQMNKKTSSRRKDANDKCTVSLTNDKCIFVVFAAAAGATIAAAVAAVAAAVGGI</sequence>
<accession>A0AAN8SF35</accession>
<evidence type="ECO:0000256" key="1">
    <source>
        <dbReference type="SAM" id="MobiDB-lite"/>
    </source>
</evidence>
<dbReference type="AlphaFoldDB" id="A0AAN8SF35"/>
<keyword evidence="2" id="KW-0472">Membrane</keyword>
<feature type="transmembrane region" description="Helical" evidence="2">
    <location>
        <begin position="75"/>
        <end position="99"/>
    </location>
</feature>
<dbReference type="EMBL" id="JAWJWE010000001">
    <property type="protein sequence ID" value="KAK6643882.1"/>
    <property type="molecule type" value="Genomic_DNA"/>
</dbReference>
<evidence type="ECO:0000313" key="3">
    <source>
        <dbReference type="EMBL" id="KAK6643882.1"/>
    </source>
</evidence>
<dbReference type="Proteomes" id="UP001372834">
    <property type="component" value="Unassembled WGS sequence"/>
</dbReference>
<comment type="caution">
    <text evidence="3">The sequence shown here is derived from an EMBL/GenBank/DDBJ whole genome shotgun (WGS) entry which is preliminary data.</text>
</comment>
<protein>
    <submittedName>
        <fullName evidence="3">Uncharacterized protein</fullName>
    </submittedName>
</protein>
<evidence type="ECO:0000256" key="2">
    <source>
        <dbReference type="SAM" id="Phobius"/>
    </source>
</evidence>
<name>A0AAN8SF35_POLSC</name>
<evidence type="ECO:0000313" key="4">
    <source>
        <dbReference type="Proteomes" id="UP001372834"/>
    </source>
</evidence>
<gene>
    <name evidence="3" type="ORF">RUM43_000146</name>
</gene>
<reference evidence="3 4" key="1">
    <citation type="submission" date="2023-10" db="EMBL/GenBank/DDBJ databases">
        <title>Genomes of two closely related lineages of the louse Polyplax serrata with different host specificities.</title>
        <authorList>
            <person name="Martinu J."/>
            <person name="Tarabai H."/>
            <person name="Stefka J."/>
            <person name="Hypsa V."/>
        </authorList>
    </citation>
    <scope>NUCLEOTIDE SEQUENCE [LARGE SCALE GENOMIC DNA]</scope>
    <source>
        <strain evidence="3">HR10_N</strain>
    </source>
</reference>
<organism evidence="3 4">
    <name type="scientific">Polyplax serrata</name>
    <name type="common">Common mouse louse</name>
    <dbReference type="NCBI Taxonomy" id="468196"/>
    <lineage>
        <taxon>Eukaryota</taxon>
        <taxon>Metazoa</taxon>
        <taxon>Ecdysozoa</taxon>
        <taxon>Arthropoda</taxon>
        <taxon>Hexapoda</taxon>
        <taxon>Insecta</taxon>
        <taxon>Pterygota</taxon>
        <taxon>Neoptera</taxon>
        <taxon>Paraneoptera</taxon>
        <taxon>Psocodea</taxon>
        <taxon>Troctomorpha</taxon>
        <taxon>Phthiraptera</taxon>
        <taxon>Anoplura</taxon>
        <taxon>Polyplacidae</taxon>
        <taxon>Polyplax</taxon>
    </lineage>
</organism>
<feature type="region of interest" description="Disordered" evidence="1">
    <location>
        <begin position="1"/>
        <end position="29"/>
    </location>
</feature>
<proteinExistence type="predicted"/>